<name>A0ABW3Z5A9_9HYPH</name>
<organism evidence="2 3">
    <name type="scientific">Methylopila musalis</name>
    <dbReference type="NCBI Taxonomy" id="1134781"/>
    <lineage>
        <taxon>Bacteria</taxon>
        <taxon>Pseudomonadati</taxon>
        <taxon>Pseudomonadota</taxon>
        <taxon>Alphaproteobacteria</taxon>
        <taxon>Hyphomicrobiales</taxon>
        <taxon>Methylopilaceae</taxon>
        <taxon>Methylopila</taxon>
    </lineage>
</organism>
<keyword evidence="1" id="KW-0472">Membrane</keyword>
<comment type="caution">
    <text evidence="2">The sequence shown here is derived from an EMBL/GenBank/DDBJ whole genome shotgun (WGS) entry which is preliminary data.</text>
</comment>
<keyword evidence="3" id="KW-1185">Reference proteome</keyword>
<feature type="transmembrane region" description="Helical" evidence="1">
    <location>
        <begin position="12"/>
        <end position="32"/>
    </location>
</feature>
<evidence type="ECO:0000313" key="3">
    <source>
        <dbReference type="Proteomes" id="UP001597171"/>
    </source>
</evidence>
<dbReference type="Proteomes" id="UP001597171">
    <property type="component" value="Unassembled WGS sequence"/>
</dbReference>
<accession>A0ABW3Z5A9</accession>
<dbReference type="RefSeq" id="WP_378774669.1">
    <property type="nucleotide sequence ID" value="NZ_JBHTMX010000027.1"/>
</dbReference>
<evidence type="ECO:0000256" key="1">
    <source>
        <dbReference type="SAM" id="Phobius"/>
    </source>
</evidence>
<gene>
    <name evidence="2" type="ORF">ACFQ4O_05555</name>
</gene>
<dbReference type="EMBL" id="JBHTMX010000027">
    <property type="protein sequence ID" value="MFD1331461.1"/>
    <property type="molecule type" value="Genomic_DNA"/>
</dbReference>
<proteinExistence type="predicted"/>
<reference evidence="3" key="1">
    <citation type="journal article" date="2019" name="Int. J. Syst. Evol. Microbiol.">
        <title>The Global Catalogue of Microorganisms (GCM) 10K type strain sequencing project: providing services to taxonomists for standard genome sequencing and annotation.</title>
        <authorList>
            <consortium name="The Broad Institute Genomics Platform"/>
            <consortium name="The Broad Institute Genome Sequencing Center for Infectious Disease"/>
            <person name="Wu L."/>
            <person name="Ma J."/>
        </authorList>
    </citation>
    <scope>NUCLEOTIDE SEQUENCE [LARGE SCALE GENOMIC DNA]</scope>
    <source>
        <strain evidence="3">CCUG 61696</strain>
    </source>
</reference>
<keyword evidence="1" id="KW-1133">Transmembrane helix</keyword>
<feature type="non-terminal residue" evidence="2">
    <location>
        <position position="1"/>
    </location>
</feature>
<sequence>RRRGRLAADTRALYAVNLLGVAGAFTAGFTSLQAGLLSNVGSAVIYARHASGLARLTNERERRAARLLASIYG</sequence>
<protein>
    <submittedName>
        <fullName evidence="2">Uncharacterized protein</fullName>
    </submittedName>
</protein>
<keyword evidence="1" id="KW-0812">Transmembrane</keyword>
<evidence type="ECO:0000313" key="2">
    <source>
        <dbReference type="EMBL" id="MFD1331461.1"/>
    </source>
</evidence>